<dbReference type="InterPro" id="IPR002909">
    <property type="entry name" value="IPT_dom"/>
</dbReference>
<dbReference type="GO" id="GO:0017154">
    <property type="term" value="F:semaphorin receptor activity"/>
    <property type="evidence" value="ECO:0007669"/>
    <property type="project" value="InterPro"/>
</dbReference>
<feature type="region of interest" description="Disordered" evidence="1">
    <location>
        <begin position="530"/>
        <end position="552"/>
    </location>
</feature>
<dbReference type="PANTHER" id="PTHR22625">
    <property type="entry name" value="PLEXIN"/>
    <property type="match status" value="1"/>
</dbReference>
<gene>
    <name evidence="4" type="ORF">TCHU04912_LOCUS12179</name>
</gene>
<dbReference type="InterPro" id="IPR013783">
    <property type="entry name" value="Ig-like_fold"/>
</dbReference>
<feature type="domain" description="IPT/TIG" evidence="3">
    <location>
        <begin position="130"/>
        <end position="218"/>
    </location>
</feature>
<dbReference type="Pfam" id="PF01833">
    <property type="entry name" value="TIG"/>
    <property type="match status" value="2"/>
</dbReference>
<accession>A0A7S1SVA9</accession>
<feature type="domain" description="IPT/TIG" evidence="3">
    <location>
        <begin position="219"/>
        <end position="308"/>
    </location>
</feature>
<evidence type="ECO:0000259" key="3">
    <source>
        <dbReference type="SMART" id="SM00429"/>
    </source>
</evidence>
<name>A0A7S1SVA9_9CHLO</name>
<evidence type="ECO:0000256" key="1">
    <source>
        <dbReference type="SAM" id="MobiDB-lite"/>
    </source>
</evidence>
<protein>
    <recommendedName>
        <fullName evidence="3">IPT/TIG domain-containing protein</fullName>
    </recommendedName>
</protein>
<dbReference type="PANTHER" id="PTHR22625:SF70">
    <property type="entry name" value="PLEXIN A, ISOFORM A"/>
    <property type="match status" value="1"/>
</dbReference>
<organism evidence="4">
    <name type="scientific">Tetraselmis chuii</name>
    <dbReference type="NCBI Taxonomy" id="63592"/>
    <lineage>
        <taxon>Eukaryota</taxon>
        <taxon>Viridiplantae</taxon>
        <taxon>Chlorophyta</taxon>
        <taxon>core chlorophytes</taxon>
        <taxon>Chlorodendrophyceae</taxon>
        <taxon>Chlorodendrales</taxon>
        <taxon>Chlorodendraceae</taxon>
        <taxon>Tetraselmis</taxon>
    </lineage>
</organism>
<dbReference type="SMART" id="SM00429">
    <property type="entry name" value="IPT"/>
    <property type="match status" value="3"/>
</dbReference>
<keyword evidence="2" id="KW-1133">Transmembrane helix</keyword>
<feature type="domain" description="IPT/TIG" evidence="3">
    <location>
        <begin position="22"/>
        <end position="129"/>
    </location>
</feature>
<dbReference type="SUPFAM" id="SSF81296">
    <property type="entry name" value="E set domains"/>
    <property type="match status" value="2"/>
</dbReference>
<dbReference type="Gene3D" id="2.60.40.10">
    <property type="entry name" value="Immunoglobulins"/>
    <property type="match status" value="2"/>
</dbReference>
<dbReference type="InterPro" id="IPR031148">
    <property type="entry name" value="Plexin"/>
</dbReference>
<reference evidence="4" key="1">
    <citation type="submission" date="2021-01" db="EMBL/GenBank/DDBJ databases">
        <authorList>
            <person name="Corre E."/>
            <person name="Pelletier E."/>
            <person name="Niang G."/>
            <person name="Scheremetjew M."/>
            <person name="Finn R."/>
            <person name="Kale V."/>
            <person name="Holt S."/>
            <person name="Cochrane G."/>
            <person name="Meng A."/>
            <person name="Brown T."/>
            <person name="Cohen L."/>
        </authorList>
    </citation>
    <scope>NUCLEOTIDE SEQUENCE</scope>
    <source>
        <strain evidence="4">PLY429</strain>
    </source>
</reference>
<dbReference type="AlphaFoldDB" id="A0A7S1SVA9"/>
<dbReference type="EMBL" id="HBGG01023420">
    <property type="protein sequence ID" value="CAD9209940.1"/>
    <property type="molecule type" value="Transcribed_RNA"/>
</dbReference>
<evidence type="ECO:0000256" key="2">
    <source>
        <dbReference type="SAM" id="Phobius"/>
    </source>
</evidence>
<feature type="transmembrane region" description="Helical" evidence="2">
    <location>
        <begin position="472"/>
        <end position="494"/>
    </location>
</feature>
<dbReference type="CDD" id="cd00603">
    <property type="entry name" value="IPT_PCSR"/>
    <property type="match status" value="2"/>
</dbReference>
<sequence>MNVWMMVGGQQSGLIRVYSYQPPRLLAINPSTVEPGMFVTLSGENLGSEPSLIAVDVYDRLGRLLFGAPTQNLTLSTPHSQMLFPVPYGAGVQRSFVVKLPAPVGVAVPPRNVQSSGSDPESELFFSYVAPVITDVSPAPTAGGTVTITGSGFGSARDDRLSVQTVLLGSDVCTNANVTVDGVEFICEMPPGSGGGYDAFVTVDGQDSEFTFGAFSYASPRVDTVSPELASGGSTVTLAGDNFGIDTRAIGVRLGGELCSEVVLLELHTLMTCRVPLGVSGRDVAVVVTVNGVANNATAAPTFTYSYLGCTNPIAENYNSAATEDDGTCIIAGCTDEGAANYNPIANLADDSCIREDGIIRLRFDLDFAVYLTNTSRYNTTVLEYVANNLGLPIGTPRLEVRNAEPGSTIFYIAILDDPEATGARNDELAAQLQRLVVANEWAHDKVELGSLLEVIMPDGSRIITKDSEPRVSVGSIVGIVIGGVILVLWAVFWRRILRWCAGKCGSGGDEKDDLVEAAIYNNSLYKQTATTSSSGVGGTRMPASLQSPTTVPYGGRQIVPYGGGQYVQLNKDSQ</sequence>
<evidence type="ECO:0000313" key="4">
    <source>
        <dbReference type="EMBL" id="CAD9209940.1"/>
    </source>
</evidence>
<keyword evidence="2" id="KW-0812">Transmembrane</keyword>
<dbReference type="InterPro" id="IPR014756">
    <property type="entry name" value="Ig_E-set"/>
</dbReference>
<keyword evidence="2" id="KW-0472">Membrane</keyword>
<proteinExistence type="predicted"/>